<name>A0A2J6TDR7_9HELO</name>
<dbReference type="RefSeq" id="XP_024738075.1">
    <property type="nucleotide sequence ID" value="XM_024872219.1"/>
</dbReference>
<dbReference type="Proteomes" id="UP000235371">
    <property type="component" value="Unassembled WGS sequence"/>
</dbReference>
<dbReference type="GeneID" id="36580300"/>
<gene>
    <name evidence="1" type="ORF">K444DRAFT_364902</name>
</gene>
<keyword evidence="2" id="KW-1185">Reference proteome</keyword>
<dbReference type="AlphaFoldDB" id="A0A2J6TDR7"/>
<accession>A0A2J6TDR7</accession>
<reference evidence="1 2" key="1">
    <citation type="submission" date="2016-04" db="EMBL/GenBank/DDBJ databases">
        <title>A degradative enzymes factory behind the ericoid mycorrhizal symbiosis.</title>
        <authorList>
            <consortium name="DOE Joint Genome Institute"/>
            <person name="Martino E."/>
            <person name="Morin E."/>
            <person name="Grelet G."/>
            <person name="Kuo A."/>
            <person name="Kohler A."/>
            <person name="Daghino S."/>
            <person name="Barry K."/>
            <person name="Choi C."/>
            <person name="Cichocki N."/>
            <person name="Clum A."/>
            <person name="Copeland A."/>
            <person name="Hainaut M."/>
            <person name="Haridas S."/>
            <person name="Labutti K."/>
            <person name="Lindquist E."/>
            <person name="Lipzen A."/>
            <person name="Khouja H.-R."/>
            <person name="Murat C."/>
            <person name="Ohm R."/>
            <person name="Olson A."/>
            <person name="Spatafora J."/>
            <person name="Veneault-Fourrey C."/>
            <person name="Henrissat B."/>
            <person name="Grigoriev I."/>
            <person name="Martin F."/>
            <person name="Perotto S."/>
        </authorList>
    </citation>
    <scope>NUCLEOTIDE SEQUENCE [LARGE SCALE GENOMIC DNA]</scope>
    <source>
        <strain evidence="1 2">E</strain>
    </source>
</reference>
<proteinExistence type="predicted"/>
<evidence type="ECO:0000313" key="2">
    <source>
        <dbReference type="Proteomes" id="UP000235371"/>
    </source>
</evidence>
<organism evidence="1 2">
    <name type="scientific">Hyaloscypha bicolor E</name>
    <dbReference type="NCBI Taxonomy" id="1095630"/>
    <lineage>
        <taxon>Eukaryota</taxon>
        <taxon>Fungi</taxon>
        <taxon>Dikarya</taxon>
        <taxon>Ascomycota</taxon>
        <taxon>Pezizomycotina</taxon>
        <taxon>Leotiomycetes</taxon>
        <taxon>Helotiales</taxon>
        <taxon>Hyaloscyphaceae</taxon>
        <taxon>Hyaloscypha</taxon>
        <taxon>Hyaloscypha bicolor</taxon>
    </lineage>
</organism>
<evidence type="ECO:0000313" key="1">
    <source>
        <dbReference type="EMBL" id="PMD61171.1"/>
    </source>
</evidence>
<protein>
    <submittedName>
        <fullName evidence="1">Uncharacterized protein</fullName>
    </submittedName>
</protein>
<dbReference type="OrthoDB" id="10322272at2759"/>
<dbReference type="EMBL" id="KZ613786">
    <property type="protein sequence ID" value="PMD61171.1"/>
    <property type="molecule type" value="Genomic_DNA"/>
</dbReference>
<sequence>MGNHCSSYPPIICSSSPNSIFQRVNSDCPGVGSVNDDMIWWNEGSERASVKPSQAGRKEGNDEYMARRDYQGCGQGTPGYGEASARRDLCRYEIQVEES</sequence>
<dbReference type="InParanoid" id="A0A2J6TDR7"/>